<dbReference type="Gene3D" id="3.40.140.10">
    <property type="entry name" value="Cytidine Deaminase, domain 2"/>
    <property type="match status" value="1"/>
</dbReference>
<comment type="similarity">
    <text evidence="1 7">Belongs to the UPF0758 family.</text>
</comment>
<evidence type="ECO:0000256" key="7">
    <source>
        <dbReference type="RuleBase" id="RU003797"/>
    </source>
</evidence>
<keyword evidence="6" id="KW-0482">Metalloprotease</keyword>
<dbReference type="NCBIfam" id="TIGR00608">
    <property type="entry name" value="radc"/>
    <property type="match status" value="1"/>
</dbReference>
<accession>A0ABV1DYU2</accession>
<feature type="domain" description="MPN" evidence="8">
    <location>
        <begin position="100"/>
        <end position="222"/>
    </location>
</feature>
<keyword evidence="5" id="KW-0862">Zinc</keyword>
<dbReference type="SUPFAM" id="SSF47781">
    <property type="entry name" value="RuvA domain 2-like"/>
    <property type="match status" value="1"/>
</dbReference>
<evidence type="ECO:0000256" key="6">
    <source>
        <dbReference type="ARBA" id="ARBA00023049"/>
    </source>
</evidence>
<protein>
    <submittedName>
        <fullName evidence="9">DNA repair protein RadC</fullName>
    </submittedName>
</protein>
<sequence length="234" mass="26639">MAMHDGHRERLRNRFIEEGLDSFEIHNVLELALFYAIPRKDTNEIAHRLLARFGSLSAVLEAPVQELMQVEGISKNSAVFLSLIPALCRRYYEDRCSGKCITSVEEAGEYFKPKFIGRTDEVIFFLALDGKGRVLNCEIVSEGVVNEVNVNVRKLVEISMRYKATSAILAHHHPNGNALPSEADIETTWMVRHALEFVGVKLTDHIIVADDDFISLRESRQYKYLFESAPEQKD</sequence>
<dbReference type="Proteomes" id="UP001489509">
    <property type="component" value="Unassembled WGS sequence"/>
</dbReference>
<dbReference type="Gene3D" id="1.10.150.20">
    <property type="entry name" value="5' to 3' exonuclease, C-terminal subdomain"/>
    <property type="match status" value="1"/>
</dbReference>
<dbReference type="InterPro" id="IPR001405">
    <property type="entry name" value="UPF0758"/>
</dbReference>
<evidence type="ECO:0000313" key="10">
    <source>
        <dbReference type="Proteomes" id="UP001489509"/>
    </source>
</evidence>
<dbReference type="InterPro" id="IPR025657">
    <property type="entry name" value="RadC_JAB"/>
</dbReference>
<keyword evidence="3" id="KW-0479">Metal-binding</keyword>
<dbReference type="Pfam" id="PF04002">
    <property type="entry name" value="RadC"/>
    <property type="match status" value="1"/>
</dbReference>
<organism evidence="9 10">
    <name type="scientific">Solibaculum intestinale</name>
    <dbReference type="NCBI Taxonomy" id="3133165"/>
    <lineage>
        <taxon>Bacteria</taxon>
        <taxon>Bacillati</taxon>
        <taxon>Bacillota</taxon>
        <taxon>Clostridia</taxon>
        <taxon>Eubacteriales</taxon>
        <taxon>Oscillospiraceae</taxon>
        <taxon>Solibaculum</taxon>
    </lineage>
</organism>
<dbReference type="PANTHER" id="PTHR30471">
    <property type="entry name" value="DNA REPAIR PROTEIN RADC"/>
    <property type="match status" value="1"/>
</dbReference>
<evidence type="ECO:0000256" key="1">
    <source>
        <dbReference type="ARBA" id="ARBA00010243"/>
    </source>
</evidence>
<keyword evidence="2" id="KW-0645">Protease</keyword>
<comment type="caution">
    <text evidence="9">The sequence shown here is derived from an EMBL/GenBank/DDBJ whole genome shotgun (WGS) entry which is preliminary data.</text>
</comment>
<evidence type="ECO:0000256" key="5">
    <source>
        <dbReference type="ARBA" id="ARBA00022833"/>
    </source>
</evidence>
<dbReference type="PROSITE" id="PS50249">
    <property type="entry name" value="MPN"/>
    <property type="match status" value="1"/>
</dbReference>
<evidence type="ECO:0000256" key="4">
    <source>
        <dbReference type="ARBA" id="ARBA00022801"/>
    </source>
</evidence>
<dbReference type="PANTHER" id="PTHR30471:SF3">
    <property type="entry name" value="UPF0758 PROTEIN YEES-RELATED"/>
    <property type="match status" value="1"/>
</dbReference>
<evidence type="ECO:0000256" key="2">
    <source>
        <dbReference type="ARBA" id="ARBA00022670"/>
    </source>
</evidence>
<evidence type="ECO:0000259" key="8">
    <source>
        <dbReference type="PROSITE" id="PS50249"/>
    </source>
</evidence>
<keyword evidence="4" id="KW-0378">Hydrolase</keyword>
<evidence type="ECO:0000313" key="9">
    <source>
        <dbReference type="EMBL" id="MEQ2439547.1"/>
    </source>
</evidence>
<evidence type="ECO:0000256" key="3">
    <source>
        <dbReference type="ARBA" id="ARBA00022723"/>
    </source>
</evidence>
<keyword evidence="10" id="KW-1185">Reference proteome</keyword>
<name>A0ABV1DYU2_9FIRM</name>
<dbReference type="InterPro" id="IPR010994">
    <property type="entry name" value="RuvA_2-like"/>
</dbReference>
<proteinExistence type="inferred from homology"/>
<dbReference type="EMBL" id="JBBMFD010000001">
    <property type="protein sequence ID" value="MEQ2439547.1"/>
    <property type="molecule type" value="Genomic_DNA"/>
</dbReference>
<reference evidence="9 10" key="1">
    <citation type="submission" date="2024-03" db="EMBL/GenBank/DDBJ databases">
        <title>Human intestinal bacterial collection.</title>
        <authorList>
            <person name="Pauvert C."/>
            <person name="Hitch T.C.A."/>
            <person name="Clavel T."/>
        </authorList>
    </citation>
    <scope>NUCLEOTIDE SEQUENCE [LARGE SCALE GENOMIC DNA]</scope>
    <source>
        <strain evidence="9 10">CLA-JM-H44</strain>
    </source>
</reference>
<dbReference type="InterPro" id="IPR037518">
    <property type="entry name" value="MPN"/>
</dbReference>
<gene>
    <name evidence="9" type="primary">radC</name>
    <name evidence="9" type="ORF">WMO26_01750</name>
</gene>
<dbReference type="RefSeq" id="WP_349217805.1">
    <property type="nucleotide sequence ID" value="NZ_JBBMFD010000001.1"/>
</dbReference>